<feature type="compositionally biased region" description="Low complexity" evidence="1">
    <location>
        <begin position="141"/>
        <end position="157"/>
    </location>
</feature>
<gene>
    <name evidence="2" type="ORF">FISHEDRAFT_34297</name>
</gene>
<evidence type="ECO:0000313" key="3">
    <source>
        <dbReference type="Proteomes" id="UP000054144"/>
    </source>
</evidence>
<accession>A0A0D7AM23</accession>
<dbReference type="Proteomes" id="UP000054144">
    <property type="component" value="Unassembled WGS sequence"/>
</dbReference>
<organism evidence="2 3">
    <name type="scientific">Fistulina hepatica ATCC 64428</name>
    <dbReference type="NCBI Taxonomy" id="1128425"/>
    <lineage>
        <taxon>Eukaryota</taxon>
        <taxon>Fungi</taxon>
        <taxon>Dikarya</taxon>
        <taxon>Basidiomycota</taxon>
        <taxon>Agaricomycotina</taxon>
        <taxon>Agaricomycetes</taxon>
        <taxon>Agaricomycetidae</taxon>
        <taxon>Agaricales</taxon>
        <taxon>Fistulinaceae</taxon>
        <taxon>Fistulina</taxon>
    </lineage>
</organism>
<name>A0A0D7AM23_9AGAR</name>
<proteinExistence type="predicted"/>
<reference evidence="2 3" key="1">
    <citation type="journal article" date="2015" name="Fungal Genet. Biol.">
        <title>Evolution of novel wood decay mechanisms in Agaricales revealed by the genome sequences of Fistulina hepatica and Cylindrobasidium torrendii.</title>
        <authorList>
            <person name="Floudas D."/>
            <person name="Held B.W."/>
            <person name="Riley R."/>
            <person name="Nagy L.G."/>
            <person name="Koehler G."/>
            <person name="Ransdell A.S."/>
            <person name="Younus H."/>
            <person name="Chow J."/>
            <person name="Chiniquy J."/>
            <person name="Lipzen A."/>
            <person name="Tritt A."/>
            <person name="Sun H."/>
            <person name="Haridas S."/>
            <person name="LaButti K."/>
            <person name="Ohm R.A."/>
            <person name="Kues U."/>
            <person name="Blanchette R.A."/>
            <person name="Grigoriev I.V."/>
            <person name="Minto R.E."/>
            <person name="Hibbett D.S."/>
        </authorList>
    </citation>
    <scope>NUCLEOTIDE SEQUENCE [LARGE SCALE GENOMIC DNA]</scope>
    <source>
        <strain evidence="2 3">ATCC 64428</strain>
    </source>
</reference>
<sequence length="163" mass="18413">LETINVDLKRARTNLLLSLGVPQFPESQWTKLLSGGTADFDHVLSGIYAKVTDYGDWTTAFDSFLDAFTFIFPHRRDELREYAEHVKAFFKARPVSEHSGVFAYDSAVRTRVAQKRNLLHTNYLQFQDLQIRFIFSPFGGPSGTSSRVVESSASTSAGRRKQS</sequence>
<evidence type="ECO:0000313" key="2">
    <source>
        <dbReference type="EMBL" id="KIY52915.1"/>
    </source>
</evidence>
<feature type="non-terminal residue" evidence="2">
    <location>
        <position position="1"/>
    </location>
</feature>
<dbReference type="EMBL" id="KN881629">
    <property type="protein sequence ID" value="KIY52915.1"/>
    <property type="molecule type" value="Genomic_DNA"/>
</dbReference>
<dbReference type="AlphaFoldDB" id="A0A0D7AM23"/>
<evidence type="ECO:0000256" key="1">
    <source>
        <dbReference type="SAM" id="MobiDB-lite"/>
    </source>
</evidence>
<protein>
    <submittedName>
        <fullName evidence="2">Uncharacterized protein</fullName>
    </submittedName>
</protein>
<dbReference type="OrthoDB" id="2355984at2759"/>
<feature type="region of interest" description="Disordered" evidence="1">
    <location>
        <begin position="141"/>
        <end position="163"/>
    </location>
</feature>
<keyword evidence="3" id="KW-1185">Reference proteome</keyword>